<dbReference type="GO" id="GO:0008757">
    <property type="term" value="F:S-adenosylmethionine-dependent methyltransferase activity"/>
    <property type="evidence" value="ECO:0007669"/>
    <property type="project" value="InterPro"/>
</dbReference>
<keyword evidence="3" id="KW-1185">Reference proteome</keyword>
<keyword evidence="2" id="KW-0808">Transferase</keyword>
<dbReference type="EMBL" id="JAPYYP010000032">
    <property type="protein sequence ID" value="MDA5110490.1"/>
    <property type="molecule type" value="Genomic_DNA"/>
</dbReference>
<accession>A0A9X3TU86</accession>
<proteinExistence type="predicted"/>
<dbReference type="InterPro" id="IPR013216">
    <property type="entry name" value="Methyltransf_11"/>
</dbReference>
<sequence length="261" mass="29329">MHVENRWNARLYDGKMDFVSQFGKGVLEWLQPQPGETILDLGCGTGDLCAEMAKAGAVPTGMDLSADMIDTARSKYPALRFFVANAETFVTEEPFDAVFSNAALHWIKRPEAVIRQVWLALKPGGRFVAEFGGAGNVERVVQAIRAVLADKGRDADSRNPWYFPGIGAYTWLLERQGFVVKLAHHFERPTPLPDGEQGLRHWLDAFCGPFFADMPPQEKDETFAMIADRLRPALFRDGSWVLDYNRIRVAALKPHEQRPLP</sequence>
<dbReference type="Gene3D" id="3.40.50.150">
    <property type="entry name" value="Vaccinia Virus protein VP39"/>
    <property type="match status" value="1"/>
</dbReference>
<dbReference type="InterPro" id="IPR029063">
    <property type="entry name" value="SAM-dependent_MTases_sf"/>
</dbReference>
<evidence type="ECO:0000313" key="2">
    <source>
        <dbReference type="EMBL" id="MDA5110490.1"/>
    </source>
</evidence>
<gene>
    <name evidence="2" type="ORF">O3V59_19310</name>
</gene>
<dbReference type="SUPFAM" id="SSF53335">
    <property type="entry name" value="S-adenosyl-L-methionine-dependent methyltransferases"/>
    <property type="match status" value="1"/>
</dbReference>
<comment type="caution">
    <text evidence="2">The sequence shown here is derived from an EMBL/GenBank/DDBJ whole genome shotgun (WGS) entry which is preliminary data.</text>
</comment>
<evidence type="ECO:0000259" key="1">
    <source>
        <dbReference type="Pfam" id="PF08241"/>
    </source>
</evidence>
<dbReference type="PANTHER" id="PTHR43861">
    <property type="entry name" value="TRANS-ACONITATE 2-METHYLTRANSFERASE-RELATED"/>
    <property type="match status" value="1"/>
</dbReference>
<name>A0A9X3TU86_9BACL</name>
<evidence type="ECO:0000313" key="3">
    <source>
        <dbReference type="Proteomes" id="UP001151071"/>
    </source>
</evidence>
<dbReference type="Proteomes" id="UP001151071">
    <property type="component" value="Unassembled WGS sequence"/>
</dbReference>
<dbReference type="CDD" id="cd02440">
    <property type="entry name" value="AdoMet_MTases"/>
    <property type="match status" value="1"/>
</dbReference>
<dbReference type="AlphaFoldDB" id="A0A9X3TU86"/>
<keyword evidence="2" id="KW-0489">Methyltransferase</keyword>
<dbReference type="Pfam" id="PF08241">
    <property type="entry name" value="Methyltransf_11"/>
    <property type="match status" value="1"/>
</dbReference>
<protein>
    <submittedName>
        <fullName evidence="2">Methyltransferase domain-containing protein</fullName>
    </submittedName>
</protein>
<feature type="domain" description="Methyltransferase type 11" evidence="1">
    <location>
        <begin position="39"/>
        <end position="128"/>
    </location>
</feature>
<dbReference type="GO" id="GO:0032259">
    <property type="term" value="P:methylation"/>
    <property type="evidence" value="ECO:0007669"/>
    <property type="project" value="UniProtKB-KW"/>
</dbReference>
<organism evidence="2 3">
    <name type="scientific">Brevibacillus thermoruber</name>
    <dbReference type="NCBI Taxonomy" id="33942"/>
    <lineage>
        <taxon>Bacteria</taxon>
        <taxon>Bacillati</taxon>
        <taxon>Bacillota</taxon>
        <taxon>Bacilli</taxon>
        <taxon>Bacillales</taxon>
        <taxon>Paenibacillaceae</taxon>
        <taxon>Brevibacillus</taxon>
    </lineage>
</organism>
<dbReference type="PANTHER" id="PTHR43861:SF1">
    <property type="entry name" value="TRANS-ACONITATE 2-METHYLTRANSFERASE"/>
    <property type="match status" value="1"/>
</dbReference>
<reference evidence="2" key="1">
    <citation type="submission" date="2022-12" db="EMBL/GenBank/DDBJ databases">
        <title>Draft genome sequence of the thermophilic strain Brevibacillus thermoruber HT42, isolated from Los Humeros, Puebla, Mexico, with biotechnological potential.</title>
        <authorList>
            <person name="Lara Sanchez J."/>
            <person name="Solis Palacios R."/>
            <person name="Bustos Baena A.S."/>
            <person name="Ruz Baez A.E."/>
            <person name="Espinosa Luna G."/>
            <person name="Oliart Ros R.M."/>
        </authorList>
    </citation>
    <scope>NUCLEOTIDE SEQUENCE</scope>
    <source>
        <strain evidence="2">HT42</strain>
    </source>
</reference>
<dbReference type="RefSeq" id="WP_271140793.1">
    <property type="nucleotide sequence ID" value="NZ_JAPYYP010000032.1"/>
</dbReference>